<keyword evidence="1" id="KW-1133">Transmembrane helix</keyword>
<proteinExistence type="predicted"/>
<accession>F3G779</accession>
<feature type="transmembrane region" description="Helical" evidence="1">
    <location>
        <begin position="12"/>
        <end position="39"/>
    </location>
</feature>
<dbReference type="AlphaFoldDB" id="F3G779"/>
<gene>
    <name evidence="2" type="ORF">PSYPI_11188</name>
</gene>
<sequence length="50" mass="5617">MSFPTRRRDLYVSLKLIVCIALGIWLGALAVFLTALLYYKSLSPAQTQTL</sequence>
<keyword evidence="3" id="KW-1185">Reference proteome</keyword>
<feature type="non-terminal residue" evidence="2">
    <location>
        <position position="50"/>
    </location>
</feature>
<dbReference type="EMBL" id="AEAI01000549">
    <property type="protein sequence ID" value="EGH42929.1"/>
    <property type="molecule type" value="Genomic_DNA"/>
</dbReference>
<evidence type="ECO:0000313" key="3">
    <source>
        <dbReference type="Proteomes" id="UP000004986"/>
    </source>
</evidence>
<dbReference type="HOGENOM" id="CLU_3146564_0_0_6"/>
<evidence type="ECO:0000256" key="1">
    <source>
        <dbReference type="SAM" id="Phobius"/>
    </source>
</evidence>
<name>F3G779_PSESJ</name>
<reference evidence="2 3" key="1">
    <citation type="journal article" date="2011" name="PLoS Pathog.">
        <title>Dynamic evolution of pathogenicity revealed by sequencing and comparative genomics of 19 Pseudomonas syringae isolates.</title>
        <authorList>
            <person name="Baltrus D.A."/>
            <person name="Nishimura M.T."/>
            <person name="Romanchuk A."/>
            <person name="Chang J.H."/>
            <person name="Mukhtar M.S."/>
            <person name="Cherkis K."/>
            <person name="Roach J."/>
            <person name="Grant S.R."/>
            <person name="Jones C.D."/>
            <person name="Dangl J.L."/>
        </authorList>
    </citation>
    <scope>NUCLEOTIDE SEQUENCE [LARGE SCALE GENOMIC DNA]</scope>
    <source>
        <strain evidence="2 3">1704B</strain>
    </source>
</reference>
<keyword evidence="1" id="KW-0472">Membrane</keyword>
<evidence type="ECO:0000313" key="2">
    <source>
        <dbReference type="EMBL" id="EGH42929.1"/>
    </source>
</evidence>
<comment type="caution">
    <text evidence="2">The sequence shown here is derived from an EMBL/GenBank/DDBJ whole genome shotgun (WGS) entry which is preliminary data.</text>
</comment>
<protein>
    <submittedName>
        <fullName evidence="2">Uncharacterized protein</fullName>
    </submittedName>
</protein>
<organism evidence="2 3">
    <name type="scientific">Pseudomonas syringae pv. pisi str. 1704B</name>
    <dbReference type="NCBI Taxonomy" id="629263"/>
    <lineage>
        <taxon>Bacteria</taxon>
        <taxon>Pseudomonadati</taxon>
        <taxon>Pseudomonadota</taxon>
        <taxon>Gammaproteobacteria</taxon>
        <taxon>Pseudomonadales</taxon>
        <taxon>Pseudomonadaceae</taxon>
        <taxon>Pseudomonas</taxon>
        <taxon>Pseudomonas syringae</taxon>
    </lineage>
</organism>
<keyword evidence="1" id="KW-0812">Transmembrane</keyword>
<dbReference type="Proteomes" id="UP000004986">
    <property type="component" value="Unassembled WGS sequence"/>
</dbReference>